<proteinExistence type="predicted"/>
<dbReference type="InterPro" id="IPR025201">
    <property type="entry name" value="KdpD_TM"/>
</dbReference>
<keyword evidence="10 13" id="KW-1133">Transmembrane helix</keyword>
<evidence type="ECO:0000256" key="10">
    <source>
        <dbReference type="ARBA" id="ARBA00022989"/>
    </source>
</evidence>
<dbReference type="PANTHER" id="PTHR45569">
    <property type="entry name" value="SENSOR PROTEIN KDPD"/>
    <property type="match status" value="1"/>
</dbReference>
<name>A0A5B9ED73_9BACT</name>
<dbReference type="InterPro" id="IPR036890">
    <property type="entry name" value="HATPase_C_sf"/>
</dbReference>
<organism evidence="15 16">
    <name type="scientific">Terriglobus albidus</name>
    <dbReference type="NCBI Taxonomy" id="1592106"/>
    <lineage>
        <taxon>Bacteria</taxon>
        <taxon>Pseudomonadati</taxon>
        <taxon>Acidobacteriota</taxon>
        <taxon>Terriglobia</taxon>
        <taxon>Terriglobales</taxon>
        <taxon>Acidobacteriaceae</taxon>
        <taxon>Terriglobus</taxon>
    </lineage>
</organism>
<evidence type="ECO:0000256" key="13">
    <source>
        <dbReference type="SAM" id="Phobius"/>
    </source>
</evidence>
<dbReference type="AlphaFoldDB" id="A0A5B9ED73"/>
<evidence type="ECO:0000256" key="3">
    <source>
        <dbReference type="ARBA" id="ARBA00012438"/>
    </source>
</evidence>
<keyword evidence="7" id="KW-0547">Nucleotide-binding</keyword>
<feature type="transmembrane region" description="Helical" evidence="13">
    <location>
        <begin position="77"/>
        <end position="98"/>
    </location>
</feature>
<protein>
    <recommendedName>
        <fullName evidence="3">histidine kinase</fullName>
        <ecNumber evidence="3">2.7.13.3</ecNumber>
    </recommendedName>
</protein>
<dbReference type="InterPro" id="IPR052023">
    <property type="entry name" value="Histidine_kinase_KdpD"/>
</dbReference>
<gene>
    <name evidence="15" type="ORF">FTW19_09940</name>
</gene>
<dbReference type="EC" id="2.7.13.3" evidence="3"/>
<dbReference type="InterPro" id="IPR038318">
    <property type="entry name" value="KdpD_sf"/>
</dbReference>
<evidence type="ECO:0000256" key="2">
    <source>
        <dbReference type="ARBA" id="ARBA00004141"/>
    </source>
</evidence>
<dbReference type="Gene3D" id="1.10.287.130">
    <property type="match status" value="1"/>
</dbReference>
<dbReference type="SMART" id="SM00387">
    <property type="entry name" value="HATPase_c"/>
    <property type="match status" value="1"/>
</dbReference>
<dbReference type="PROSITE" id="PS50109">
    <property type="entry name" value="HIS_KIN"/>
    <property type="match status" value="1"/>
</dbReference>
<dbReference type="InterPro" id="IPR005467">
    <property type="entry name" value="His_kinase_dom"/>
</dbReference>
<comment type="subcellular location">
    <subcellularLocation>
        <location evidence="2">Membrane</location>
        <topology evidence="2">Multi-pass membrane protein</topology>
    </subcellularLocation>
</comment>
<dbReference type="RefSeq" id="WP_147647477.1">
    <property type="nucleotide sequence ID" value="NZ_CP042806.1"/>
</dbReference>
<keyword evidence="6 13" id="KW-0812">Transmembrane</keyword>
<dbReference type="OrthoDB" id="108917at2"/>
<dbReference type="EMBL" id="CP042806">
    <property type="protein sequence ID" value="QEE28287.1"/>
    <property type="molecule type" value="Genomic_DNA"/>
</dbReference>
<evidence type="ECO:0000256" key="1">
    <source>
        <dbReference type="ARBA" id="ARBA00000085"/>
    </source>
</evidence>
<evidence type="ECO:0000256" key="5">
    <source>
        <dbReference type="ARBA" id="ARBA00022679"/>
    </source>
</evidence>
<evidence type="ECO:0000256" key="12">
    <source>
        <dbReference type="ARBA" id="ARBA00023136"/>
    </source>
</evidence>
<dbReference type="SMART" id="SM00388">
    <property type="entry name" value="HisKA"/>
    <property type="match status" value="1"/>
</dbReference>
<keyword evidence="11" id="KW-0902">Two-component regulatory system</keyword>
<keyword evidence="9" id="KW-0067">ATP-binding</keyword>
<evidence type="ECO:0000313" key="16">
    <source>
        <dbReference type="Proteomes" id="UP000321820"/>
    </source>
</evidence>
<dbReference type="SUPFAM" id="SSF55874">
    <property type="entry name" value="ATPase domain of HSP90 chaperone/DNA topoisomerase II/histidine kinase"/>
    <property type="match status" value="1"/>
</dbReference>
<dbReference type="GO" id="GO:0005886">
    <property type="term" value="C:plasma membrane"/>
    <property type="evidence" value="ECO:0007669"/>
    <property type="project" value="TreeGrafter"/>
</dbReference>
<accession>A0A5B9ED73</accession>
<comment type="catalytic activity">
    <reaction evidence="1">
        <text>ATP + protein L-histidine = ADP + protein N-phospho-L-histidine.</text>
        <dbReference type="EC" id="2.7.13.3"/>
    </reaction>
</comment>
<dbReference type="InterPro" id="IPR004358">
    <property type="entry name" value="Sig_transdc_His_kin-like_C"/>
</dbReference>
<dbReference type="GO" id="GO:0005524">
    <property type="term" value="F:ATP binding"/>
    <property type="evidence" value="ECO:0007669"/>
    <property type="project" value="UniProtKB-KW"/>
</dbReference>
<dbReference type="InterPro" id="IPR036097">
    <property type="entry name" value="HisK_dim/P_sf"/>
</dbReference>
<dbReference type="SUPFAM" id="SSF47384">
    <property type="entry name" value="Homodimeric domain of signal transducing histidine kinase"/>
    <property type="match status" value="1"/>
</dbReference>
<evidence type="ECO:0000256" key="8">
    <source>
        <dbReference type="ARBA" id="ARBA00022777"/>
    </source>
</evidence>
<dbReference type="Pfam" id="PF13493">
    <property type="entry name" value="DUF4118"/>
    <property type="match status" value="1"/>
</dbReference>
<dbReference type="KEGG" id="talb:FTW19_09940"/>
<keyword evidence="4" id="KW-0597">Phosphoprotein</keyword>
<dbReference type="CDD" id="cd00082">
    <property type="entry name" value="HisKA"/>
    <property type="match status" value="1"/>
</dbReference>
<dbReference type="InterPro" id="IPR003594">
    <property type="entry name" value="HATPase_dom"/>
</dbReference>
<keyword evidence="5" id="KW-0808">Transferase</keyword>
<dbReference type="Proteomes" id="UP000321820">
    <property type="component" value="Chromosome"/>
</dbReference>
<evidence type="ECO:0000256" key="11">
    <source>
        <dbReference type="ARBA" id="ARBA00023012"/>
    </source>
</evidence>
<dbReference type="GO" id="GO:0000155">
    <property type="term" value="F:phosphorelay sensor kinase activity"/>
    <property type="evidence" value="ECO:0007669"/>
    <property type="project" value="InterPro"/>
</dbReference>
<reference evidence="15 16" key="1">
    <citation type="submission" date="2019-08" db="EMBL/GenBank/DDBJ databases">
        <title>Complete genome sequence of Terriglobus albidus strain ORNL.</title>
        <authorList>
            <person name="Podar M."/>
        </authorList>
    </citation>
    <scope>NUCLEOTIDE SEQUENCE [LARGE SCALE GENOMIC DNA]</scope>
    <source>
        <strain evidence="15 16">ORNL</strain>
    </source>
</reference>
<dbReference type="Gene3D" id="1.20.120.620">
    <property type="entry name" value="Backbone structure of the membrane domain of e. Coli histidine kinase receptor kdpd"/>
    <property type="match status" value="1"/>
</dbReference>
<feature type="transmembrane region" description="Helical" evidence="13">
    <location>
        <begin position="32"/>
        <end position="48"/>
    </location>
</feature>
<feature type="transmembrane region" description="Helical" evidence="13">
    <location>
        <begin position="9"/>
        <end position="26"/>
    </location>
</feature>
<keyword evidence="12 13" id="KW-0472">Membrane</keyword>
<evidence type="ECO:0000256" key="9">
    <source>
        <dbReference type="ARBA" id="ARBA00022840"/>
    </source>
</evidence>
<dbReference type="InterPro" id="IPR003661">
    <property type="entry name" value="HisK_dim/P_dom"/>
</dbReference>
<dbReference type="PRINTS" id="PR00344">
    <property type="entry name" value="BCTRLSENSOR"/>
</dbReference>
<feature type="domain" description="Histidine kinase" evidence="14">
    <location>
        <begin position="261"/>
        <end position="474"/>
    </location>
</feature>
<keyword evidence="16" id="KW-1185">Reference proteome</keyword>
<sequence>MKALRSRSVLWTAATCGAVGLFGFVFGDRLQLAFACVIYLLLTIIVAWQARFRAAVVTAVYATLCLDYFFTEPKRTLRLVSIADFASVTAFASVALLVSHLSNRVRQQAEDLVLQRERQRALHELSAAALLLDWREAYGEHLAWLVERTLNTEGVSIWTAREERTWVAGNIDIPADSLRATFMAGKEYDLTRNGVAIRLLKSGTRNIGVLCIRSQQVDALTVDSVASIISSSLERVRALRSEVTAQSERLSEQLRTSVLDGLAHAFKTPLTTISVASAGLAEVANLPEEQRGELLALIRKEADRLNLITEQVLRTARLEWDKVLTLTCVNLGVLLEETISVLGEQAAGKIEVVQQTPRMTIEADRAVLKIAFEQILENALKYGDPGARVTVSIAVRESAAMISIHNHGSYISPEEQQLVFTKFYRSPTVVHRASGTGIGLSVAQHAVVAHGGTITIKSDEGEGTTFVITLPIQEGEGES</sequence>
<evidence type="ECO:0000259" key="14">
    <source>
        <dbReference type="PROSITE" id="PS50109"/>
    </source>
</evidence>
<evidence type="ECO:0000256" key="6">
    <source>
        <dbReference type="ARBA" id="ARBA00022692"/>
    </source>
</evidence>
<dbReference type="Gene3D" id="3.30.565.10">
    <property type="entry name" value="Histidine kinase-like ATPase, C-terminal domain"/>
    <property type="match status" value="1"/>
</dbReference>
<keyword evidence="8" id="KW-0418">Kinase</keyword>
<evidence type="ECO:0000256" key="4">
    <source>
        <dbReference type="ARBA" id="ARBA00022553"/>
    </source>
</evidence>
<dbReference type="Pfam" id="PF00512">
    <property type="entry name" value="HisKA"/>
    <property type="match status" value="1"/>
</dbReference>
<dbReference type="Pfam" id="PF02518">
    <property type="entry name" value="HATPase_c"/>
    <property type="match status" value="1"/>
</dbReference>
<evidence type="ECO:0000313" key="15">
    <source>
        <dbReference type="EMBL" id="QEE28287.1"/>
    </source>
</evidence>
<evidence type="ECO:0000256" key="7">
    <source>
        <dbReference type="ARBA" id="ARBA00022741"/>
    </source>
</evidence>
<dbReference type="PANTHER" id="PTHR45569:SF1">
    <property type="entry name" value="SENSOR PROTEIN KDPD"/>
    <property type="match status" value="1"/>
</dbReference>